<dbReference type="Proteomes" id="UP000297527">
    <property type="component" value="Unassembled WGS sequence"/>
</dbReference>
<dbReference type="InterPro" id="IPR029063">
    <property type="entry name" value="SAM-dependent_MTases_sf"/>
</dbReference>
<dbReference type="Gene3D" id="3.40.50.150">
    <property type="entry name" value="Vaccinia Virus protein VP39"/>
    <property type="match status" value="1"/>
</dbReference>
<comment type="caution">
    <text evidence="2">The sequence shown here is derived from an EMBL/GenBank/DDBJ whole genome shotgun (WGS) entry which is preliminary data.</text>
</comment>
<evidence type="ECO:0000256" key="1">
    <source>
        <dbReference type="SAM" id="MobiDB-lite"/>
    </source>
</evidence>
<dbReference type="InterPro" id="IPR051052">
    <property type="entry name" value="Diverse_substrate_MTase"/>
</dbReference>
<evidence type="ECO:0000313" key="3">
    <source>
        <dbReference type="Proteomes" id="UP000297527"/>
    </source>
</evidence>
<sequence>MTVPNPDPAGTPNSNPTFRNYTSKQTATYATHRLSYPTKLYETVISHYKKTRGQFNRMLDLDCRPRNATRDIAVYFEEAIGCDTGKVIIGTAKEMKGKTKIGKDIV</sequence>
<name>A0A4Z1HAR3_9HELO</name>
<feature type="region of interest" description="Disordered" evidence="1">
    <location>
        <begin position="1"/>
        <end position="20"/>
    </location>
</feature>
<dbReference type="EMBL" id="PQXN01000831">
    <property type="protein sequence ID" value="TGO43820.1"/>
    <property type="molecule type" value="Genomic_DNA"/>
</dbReference>
<evidence type="ECO:0000313" key="2">
    <source>
        <dbReference type="EMBL" id="TGO43820.1"/>
    </source>
</evidence>
<keyword evidence="3" id="KW-1185">Reference proteome</keyword>
<dbReference type="PANTHER" id="PTHR44942:SF10">
    <property type="entry name" value="METHYLTRANSFERASE TYPE 11 DOMAIN-CONTAINING PROTEIN"/>
    <property type="match status" value="1"/>
</dbReference>
<protein>
    <submittedName>
        <fullName evidence="2">Uncharacterized protein</fullName>
    </submittedName>
</protein>
<reference evidence="2 3" key="1">
    <citation type="submission" date="2017-12" db="EMBL/GenBank/DDBJ databases">
        <title>Comparative genomics of Botrytis spp.</title>
        <authorList>
            <person name="Valero-Jimenez C.A."/>
            <person name="Tapia P."/>
            <person name="Veloso J."/>
            <person name="Silva-Moreno E."/>
            <person name="Staats M."/>
            <person name="Valdes J.H."/>
            <person name="Van Kan J.A.L."/>
        </authorList>
    </citation>
    <scope>NUCLEOTIDE SEQUENCE [LARGE SCALE GENOMIC DNA]</scope>
    <source>
        <strain evidence="2 3">MUCL11595</strain>
    </source>
</reference>
<dbReference type="OrthoDB" id="10027013at2759"/>
<organism evidence="2 3">
    <name type="scientific">Botryotinia convoluta</name>
    <dbReference type="NCBI Taxonomy" id="54673"/>
    <lineage>
        <taxon>Eukaryota</taxon>
        <taxon>Fungi</taxon>
        <taxon>Dikarya</taxon>
        <taxon>Ascomycota</taxon>
        <taxon>Pezizomycotina</taxon>
        <taxon>Leotiomycetes</taxon>
        <taxon>Helotiales</taxon>
        <taxon>Sclerotiniaceae</taxon>
        <taxon>Botryotinia</taxon>
    </lineage>
</organism>
<gene>
    <name evidence="2" type="ORF">BCON_0833g00030</name>
</gene>
<dbReference type="AlphaFoldDB" id="A0A4Z1HAR3"/>
<proteinExistence type="predicted"/>
<feature type="compositionally biased region" description="Polar residues" evidence="1">
    <location>
        <begin position="11"/>
        <end position="20"/>
    </location>
</feature>
<dbReference type="PANTHER" id="PTHR44942">
    <property type="entry name" value="METHYLTRANSF_11 DOMAIN-CONTAINING PROTEIN"/>
    <property type="match status" value="1"/>
</dbReference>
<accession>A0A4Z1HAR3</accession>